<evidence type="ECO:0000313" key="3">
    <source>
        <dbReference type="EMBL" id="KAF6052500.1"/>
    </source>
</evidence>
<dbReference type="OrthoDB" id="440781at2759"/>
<feature type="region of interest" description="Disordered" evidence="1">
    <location>
        <begin position="454"/>
        <end position="509"/>
    </location>
</feature>
<feature type="compositionally biased region" description="Polar residues" evidence="1">
    <location>
        <begin position="238"/>
        <end position="251"/>
    </location>
</feature>
<sequence length="509" mass="57580">MATIALNVTYQGQPKKFTVNKSQTISQFISQCLTSYNIDGNTFSAELYHNNNHKALDSASPIRLTNLLNNAKLTLKVKKLDLNKEINVKFISDKGTVVKKFTVATTLHDIVEQIMGRLSKPTQLRILDLVIGYEKYLTTTLGSLVGNANNVVIRLEYQKSTNERDALFKKQQEANRLQLQEMQKRKEMEAQKRHQEEQEKQRLKAEEAKLKKVNKNVSEVSEPQEDAEMKDADEEIPSTATESLSDPSTSDVGAHPGLEPASESAASDSDYVYQEEPVDETPKLYVPSSKPQPTYQNPDEDYNMTIDQAKTYQNVIRNSAKRSKKIGVDTKKPSKYFIRVKFPDGAILQINFLENVHQVKFGTLVKKLDELLIPEFINTYNLKIGYPPFTKLNQSFAMNNELLHNLQDFQAEQVVLIWELSKESNKAAHNGPFLNNESKDLVIKPSDELPAIKLAKHRNELPSNESTKSKGASGGGFFKSKSMHKDGGDEDKDGEKKKSKLPKWLKMKK</sequence>
<dbReference type="Gene3D" id="3.10.20.90">
    <property type="entry name" value="Phosphatidylinositol 3-kinase Catalytic Subunit, Chain A, domain 1"/>
    <property type="match status" value="1"/>
</dbReference>
<feature type="region of interest" description="Disordered" evidence="1">
    <location>
        <begin position="183"/>
        <end position="300"/>
    </location>
</feature>
<protein>
    <submittedName>
        <fullName evidence="3">GLUT4 regulating protein TUG family protein</fullName>
    </submittedName>
</protein>
<organism evidence="3 4">
    <name type="scientific">Candida parapsilosis</name>
    <name type="common">Yeast</name>
    <dbReference type="NCBI Taxonomy" id="5480"/>
    <lineage>
        <taxon>Eukaryota</taxon>
        <taxon>Fungi</taxon>
        <taxon>Dikarya</taxon>
        <taxon>Ascomycota</taxon>
        <taxon>Saccharomycotina</taxon>
        <taxon>Pichiomycetes</taxon>
        <taxon>Debaryomycetaceae</taxon>
        <taxon>Candida/Lodderomyces clade</taxon>
        <taxon>Candida</taxon>
    </lineage>
</organism>
<feature type="compositionally biased region" description="Low complexity" evidence="1">
    <location>
        <begin position="261"/>
        <end position="270"/>
    </location>
</feature>
<evidence type="ECO:0000259" key="2">
    <source>
        <dbReference type="Pfam" id="PF11470"/>
    </source>
</evidence>
<feature type="compositionally biased region" description="Basic and acidic residues" evidence="1">
    <location>
        <begin position="183"/>
        <end position="210"/>
    </location>
</feature>
<gene>
    <name evidence="3" type="ORF">FOB60_002756</name>
</gene>
<dbReference type="AlphaFoldDB" id="A0A8X7NMN8"/>
<dbReference type="PANTHER" id="PTHR46467:SF1">
    <property type="entry name" value="TETHER CONTAINING UBX DOMAIN FOR GLUT4"/>
    <property type="match status" value="1"/>
</dbReference>
<accession>A0A8X7NMN8</accession>
<evidence type="ECO:0000313" key="4">
    <source>
        <dbReference type="Proteomes" id="UP000590412"/>
    </source>
</evidence>
<feature type="compositionally biased region" description="Basic residues" evidence="1">
    <location>
        <begin position="497"/>
        <end position="509"/>
    </location>
</feature>
<dbReference type="GO" id="GO:0005634">
    <property type="term" value="C:nucleus"/>
    <property type="evidence" value="ECO:0007669"/>
    <property type="project" value="TreeGrafter"/>
</dbReference>
<name>A0A8X7NMN8_CANPA</name>
<proteinExistence type="predicted"/>
<dbReference type="Proteomes" id="UP000590412">
    <property type="component" value="Unassembled WGS sequence"/>
</dbReference>
<dbReference type="InterPro" id="IPR021569">
    <property type="entry name" value="TUG-UBL1"/>
</dbReference>
<dbReference type="EMBL" id="JABWAB010000004">
    <property type="protein sequence ID" value="KAF6052500.1"/>
    <property type="molecule type" value="Genomic_DNA"/>
</dbReference>
<dbReference type="Pfam" id="PF11470">
    <property type="entry name" value="TUG-UBL1"/>
    <property type="match status" value="1"/>
</dbReference>
<comment type="caution">
    <text evidence="3">The sequence shown here is derived from an EMBL/GenBank/DDBJ whole genome shotgun (WGS) entry which is preliminary data.</text>
</comment>
<dbReference type="SUPFAM" id="SSF54236">
    <property type="entry name" value="Ubiquitin-like"/>
    <property type="match status" value="1"/>
</dbReference>
<dbReference type="GO" id="GO:0005737">
    <property type="term" value="C:cytoplasm"/>
    <property type="evidence" value="ECO:0007669"/>
    <property type="project" value="TreeGrafter"/>
</dbReference>
<reference evidence="3" key="1">
    <citation type="submission" date="2020-03" db="EMBL/GenBank/DDBJ databases">
        <title>FDA dAtabase for Regulatory Grade micrObial Sequences (FDA-ARGOS): Supporting development and validation of Infectious Disease Dx tests.</title>
        <authorList>
            <person name="Campos J."/>
            <person name="Goldberg B."/>
            <person name="Tallon L."/>
            <person name="Sadzewicz L."/>
            <person name="Vavikolanu K."/>
            <person name="Mehta A."/>
            <person name="Aluvathingal J."/>
            <person name="Nadendla S."/>
            <person name="Nandy P."/>
            <person name="Geyer C."/>
            <person name="Yan Y."/>
            <person name="Sichtig H."/>
        </authorList>
    </citation>
    <scope>NUCLEOTIDE SEQUENCE [LARGE SCALE GENOMIC DNA]</scope>
    <source>
        <strain evidence="3">FDAARGOS_652</strain>
    </source>
</reference>
<dbReference type="GO" id="GO:0012506">
    <property type="term" value="C:vesicle membrane"/>
    <property type="evidence" value="ECO:0007669"/>
    <property type="project" value="TreeGrafter"/>
</dbReference>
<feature type="domain" description="TUG ubiquitin-like" evidence="2">
    <location>
        <begin position="8"/>
        <end position="75"/>
    </location>
</feature>
<evidence type="ECO:0000256" key="1">
    <source>
        <dbReference type="SAM" id="MobiDB-lite"/>
    </source>
</evidence>
<feature type="compositionally biased region" description="Acidic residues" evidence="1">
    <location>
        <begin position="222"/>
        <end position="236"/>
    </location>
</feature>
<dbReference type="GO" id="GO:0006886">
    <property type="term" value="P:intracellular protein transport"/>
    <property type="evidence" value="ECO:0007669"/>
    <property type="project" value="TreeGrafter"/>
</dbReference>
<dbReference type="PANTHER" id="PTHR46467">
    <property type="entry name" value="TETHER CONTAINING UBX DOMAIN FOR GLUT4"/>
    <property type="match status" value="1"/>
</dbReference>
<dbReference type="InterPro" id="IPR029071">
    <property type="entry name" value="Ubiquitin-like_domsf"/>
</dbReference>